<protein>
    <submittedName>
        <fullName evidence="2">Uncharacterized protein</fullName>
    </submittedName>
</protein>
<accession>A0AC34Q2J7</accession>
<dbReference type="Proteomes" id="UP000887576">
    <property type="component" value="Unplaced"/>
</dbReference>
<organism evidence="1 2">
    <name type="scientific">Panagrolaimus sp. JU765</name>
    <dbReference type="NCBI Taxonomy" id="591449"/>
    <lineage>
        <taxon>Eukaryota</taxon>
        <taxon>Metazoa</taxon>
        <taxon>Ecdysozoa</taxon>
        <taxon>Nematoda</taxon>
        <taxon>Chromadorea</taxon>
        <taxon>Rhabditida</taxon>
        <taxon>Tylenchina</taxon>
        <taxon>Panagrolaimomorpha</taxon>
        <taxon>Panagrolaimoidea</taxon>
        <taxon>Panagrolaimidae</taxon>
        <taxon>Panagrolaimus</taxon>
    </lineage>
</organism>
<evidence type="ECO:0000313" key="2">
    <source>
        <dbReference type="WBParaSite" id="JU765_v2.g12287.t1"/>
    </source>
</evidence>
<evidence type="ECO:0000313" key="1">
    <source>
        <dbReference type="Proteomes" id="UP000887576"/>
    </source>
</evidence>
<dbReference type="WBParaSite" id="JU765_v2.g12287.t1">
    <property type="protein sequence ID" value="JU765_v2.g12287.t1"/>
    <property type="gene ID" value="JU765_v2.g12287"/>
</dbReference>
<proteinExistence type="predicted"/>
<name>A0AC34Q2J7_9BILA</name>
<sequence length="289" mass="32746">MKFTNLDVRNDASVIFDVSNVSLPACLSRCASRFDCAAVAYNPERSSCRLLSLSVHTVYDFDKYFKFSSNFDVYERNCQIKSMKEDFSNCTVMKLNQVGYTDMFDVRLDAVADLSTCETICLSWKQGLCRSFTFDKREKRCFISHSTPKLFGWQPMMHLNDDLTFGEIDNCFKFDLFCGSDTLTLYGNSLRIFEGGLKSKNNAAVFCEKNVTATHDFSFSLKYGECGIEKEPTHSYAGTILIKEGSTDMVTIRDRMIRISCKMDNGKKPIGTQSLSFSLELTDNNSTIS</sequence>
<reference evidence="2" key="1">
    <citation type="submission" date="2022-11" db="UniProtKB">
        <authorList>
            <consortium name="WormBaseParasite"/>
        </authorList>
    </citation>
    <scope>IDENTIFICATION</scope>
</reference>